<feature type="region of interest" description="Disordered" evidence="4">
    <location>
        <begin position="643"/>
        <end position="680"/>
    </location>
</feature>
<dbReference type="GO" id="GO:0060962">
    <property type="term" value="P:regulation of ribosomal protein gene transcription by RNA polymerase II"/>
    <property type="evidence" value="ECO:0007669"/>
    <property type="project" value="InterPro"/>
</dbReference>
<reference evidence="7" key="1">
    <citation type="submission" date="2021-03" db="EMBL/GenBank/DDBJ databases">
        <title>Revisited historic fungal species revealed as producer of novel bioactive compounds through whole genome sequencing and comparative genomics.</title>
        <authorList>
            <person name="Vignolle G.A."/>
            <person name="Hochenegger N."/>
            <person name="Mach R.L."/>
            <person name="Mach-Aigner A.R."/>
            <person name="Javad Rahimi M."/>
            <person name="Salim K.A."/>
            <person name="Chan C.M."/>
            <person name="Lim L.B.L."/>
            <person name="Cai F."/>
            <person name="Druzhinina I.S."/>
            <person name="U'Ren J.M."/>
            <person name="Derntl C."/>
        </authorList>
    </citation>
    <scope>NUCLEOTIDE SEQUENCE</scope>
    <source>
        <strain evidence="7">TUCIM 5799</strain>
    </source>
</reference>
<dbReference type="SUPFAM" id="SSF46785">
    <property type="entry name" value="Winged helix' DNA-binding domain"/>
    <property type="match status" value="1"/>
</dbReference>
<evidence type="ECO:0000313" key="7">
    <source>
        <dbReference type="EMBL" id="KAI1878565.1"/>
    </source>
</evidence>
<feature type="compositionally biased region" description="Low complexity" evidence="4">
    <location>
        <begin position="1031"/>
        <end position="1059"/>
    </location>
</feature>
<dbReference type="PANTHER" id="PTHR21712">
    <property type="entry name" value="PRE-RRNA-PROCESSING PROTEIN FHL1"/>
    <property type="match status" value="1"/>
</dbReference>
<evidence type="ECO:0000256" key="4">
    <source>
        <dbReference type="SAM" id="MobiDB-lite"/>
    </source>
</evidence>
<proteinExistence type="predicted"/>
<feature type="region of interest" description="Disordered" evidence="4">
    <location>
        <begin position="742"/>
        <end position="764"/>
    </location>
</feature>
<evidence type="ECO:0000256" key="3">
    <source>
        <dbReference type="PROSITE-ProRule" id="PRU00089"/>
    </source>
</evidence>
<keyword evidence="1 3" id="KW-0238">DNA-binding</keyword>
<evidence type="ECO:0000256" key="1">
    <source>
        <dbReference type="ARBA" id="ARBA00023125"/>
    </source>
</evidence>
<feature type="compositionally biased region" description="Pro residues" evidence="4">
    <location>
        <begin position="1405"/>
        <end position="1421"/>
    </location>
</feature>
<feature type="domain" description="FHA" evidence="5">
    <location>
        <begin position="534"/>
        <end position="585"/>
    </location>
</feature>
<organism evidence="7 8">
    <name type="scientific">Neoarthrinium moseri</name>
    <dbReference type="NCBI Taxonomy" id="1658444"/>
    <lineage>
        <taxon>Eukaryota</taxon>
        <taxon>Fungi</taxon>
        <taxon>Dikarya</taxon>
        <taxon>Ascomycota</taxon>
        <taxon>Pezizomycotina</taxon>
        <taxon>Sordariomycetes</taxon>
        <taxon>Xylariomycetidae</taxon>
        <taxon>Amphisphaeriales</taxon>
        <taxon>Apiosporaceae</taxon>
        <taxon>Neoarthrinium</taxon>
    </lineage>
</organism>
<feature type="compositionally biased region" description="Basic and acidic residues" evidence="4">
    <location>
        <begin position="643"/>
        <end position="655"/>
    </location>
</feature>
<dbReference type="InterPro" id="IPR001766">
    <property type="entry name" value="Fork_head_dom"/>
</dbReference>
<dbReference type="InterPro" id="IPR036390">
    <property type="entry name" value="WH_DNA-bd_sf"/>
</dbReference>
<evidence type="ECO:0000259" key="5">
    <source>
        <dbReference type="PROSITE" id="PS50006"/>
    </source>
</evidence>
<feature type="compositionally biased region" description="Pro residues" evidence="4">
    <location>
        <begin position="82"/>
        <end position="106"/>
    </location>
</feature>
<evidence type="ECO:0000256" key="2">
    <source>
        <dbReference type="ARBA" id="ARBA00023242"/>
    </source>
</evidence>
<dbReference type="EMBL" id="JAFIMR010000005">
    <property type="protein sequence ID" value="KAI1878565.1"/>
    <property type="molecule type" value="Genomic_DNA"/>
</dbReference>
<sequence>MRRSAANDRDLQIFYDNTAPPGQGEKSTPRLCRATPEGPPDERAVDVWPAMTSSNAAMAESSGHGTSLPPAAPDELADARPDPGPSPGPGPVEDAPPPPPPAPPTPTVATTATTATTSDAPSAQASAQDSDPSSIQQDAPAPEPVSQAHPEPNNDNAPEADHHVFESAEQPPAQQPQQQQQQQQQQEASQQEPQDQGQTSAVASPAPNSASALPPAMPPVSAFQQLRDQYMPSPPTVSPLSTPAVTAVHSTNGDGALDDDDDNTDFPRLNDERPAAHPDPDAMDIDQSLASQQAQAQSQSQGYAAVATTDDDIAYPPQTLPSSTRANMSRHASLSHVDPAAYMISLAQANQIGFNYEYPDAIAPSEISLAASQFQDDDNYEQTSASVAASQSQKLESFATIDFADSEFQMTTYAVIIGRDQRAMQQARKDERRAQRYQEAVEQNEAMGLPPPTPVGRSKGKFSKSYVSEEGGMLGPESDGEDSNAPVGKAPSEHNDPEDEPRGIAKSNRQYVSHSEGAAAIDLSSLQPSTSHVPFVGIHSPGPNIAARTKSISRKHMKIQFNERRGVFEGISLHRNGFFCDDVHYGLNKPATLRCGARLQIKDVDFSFRINGVELGKTGAEELDEETSSKVCSVGGKEMSLEFEHDDKKHLRDTSDSLSPIPHQPTPSPLSEDGEPPADEIMGDIVEAPIEEQVEQLQQQQQQQQQHQQQVGEQADSAMAAHIPMDIDPIMQLAEATGDFGSDFMIPQLPRRRGPGRPPKDGIMSKRERRLLKKQLEAQQSQKTVPQEPPGEKIKRPVGRPRKNPLPEGDEKPEKRKYTKRKREDDEEGSDGERQANKKDKKVRPKSPPLDLRREDYTEEQLQKPAKNYVVLIDEALTAGPPEGLHLKQIYKRITARYPWYYFFAETKGWESSVRHNLIGNDAFKKNEETNLWQRIPGIELDAGKKRKVTTPEPHLGNALNMGQQQQYYHNGNYMQHGGMGNGIKFEDGLPGQHSTYPAPPMGQHNQPYANLQAQRSTQHVLMPQSQGPTAVQSPAAAAGAVMPQQAPRAQQSAYSSPYARPPPSANISGNAGNMVPNTHSRTPSMHQPAAQVPQAQPAGIVASSAGSSQPGLHPDDEKALATFKDNMLKALSKSVPLAKATQLIETAFNRALGLPSQASIPGFETVEKRLTDGALDVLRETRNKRQNPPPSASPAPAPPSTQQSTPAPRPSPAAAPNVDAEIQASVKAFRDNFVLSLKQKTNQAEAIVDSAINQAQGLPSAGKFKGWEQVHDLLVEHVTKTINGARKKHGLQPLGTAPASAGQSQGTPSATVRQTPSASPAPVQPSTPSTTANGPKQQDSQPPPAQRTPSAPNQATPTMPSVPRPGISVARPSSIGIARPGAVSIARPSINRQTSAAPTTMSPSAPPSAPASAPAPPSAPPLGSQPTTAPTPAPSTTPMLTPAPQTTQVVQAPAASAAPALAPASAGPPHPISAGIGVNGGVARFQDSPVPKTVSPALQTMAHPPMPKTASPAPPPTTTPSAGVMEQIMGQKRGQSNENAQQHEPKKLPTSS</sequence>
<feature type="DNA-binding region" description="Fork-head" evidence="3">
    <location>
        <begin position="864"/>
        <end position="938"/>
    </location>
</feature>
<dbReference type="InterPro" id="IPR008984">
    <property type="entry name" value="SMAD_FHA_dom_sf"/>
</dbReference>
<feature type="compositionally biased region" description="Basic and acidic residues" evidence="4">
    <location>
        <begin position="1"/>
        <end position="11"/>
    </location>
</feature>
<keyword evidence="2 3" id="KW-0539">Nucleus</keyword>
<feature type="region of interest" description="Disordered" evidence="4">
    <location>
        <begin position="1"/>
        <end position="283"/>
    </location>
</feature>
<dbReference type="InterPro" id="IPR036388">
    <property type="entry name" value="WH-like_DNA-bd_sf"/>
</dbReference>
<dbReference type="PRINTS" id="PR00053">
    <property type="entry name" value="FORKHEAD"/>
</dbReference>
<dbReference type="InterPro" id="IPR045178">
    <property type="entry name" value="Fhl1/FHA1"/>
</dbReference>
<dbReference type="SUPFAM" id="SSF49879">
    <property type="entry name" value="SMAD/FHA domain"/>
    <property type="match status" value="1"/>
</dbReference>
<feature type="compositionally biased region" description="Low complexity" evidence="4">
    <location>
        <begin position="695"/>
        <end position="714"/>
    </location>
</feature>
<feature type="compositionally biased region" description="Basic and acidic residues" evidence="4">
    <location>
        <begin position="491"/>
        <end position="503"/>
    </location>
</feature>
<evidence type="ECO:0000313" key="8">
    <source>
        <dbReference type="Proteomes" id="UP000829685"/>
    </source>
</evidence>
<feature type="compositionally biased region" description="Low complexity" evidence="4">
    <location>
        <begin position="107"/>
        <end position="140"/>
    </location>
</feature>
<dbReference type="SMART" id="SM00339">
    <property type="entry name" value="FH"/>
    <property type="match status" value="1"/>
</dbReference>
<gene>
    <name evidence="7" type="ORF">JX265_002742</name>
</gene>
<dbReference type="PROSITE" id="PS50039">
    <property type="entry name" value="FORK_HEAD_3"/>
    <property type="match status" value="1"/>
</dbReference>
<feature type="compositionally biased region" description="Polar residues" evidence="4">
    <location>
        <begin position="1067"/>
        <end position="1086"/>
    </location>
</feature>
<feature type="region of interest" description="Disordered" evidence="4">
    <location>
        <begin position="1024"/>
        <end position="1118"/>
    </location>
</feature>
<dbReference type="PROSITE" id="PS50006">
    <property type="entry name" value="FHA_DOMAIN"/>
    <property type="match status" value="1"/>
</dbReference>
<feature type="compositionally biased region" description="Low complexity" evidence="4">
    <location>
        <begin position="1395"/>
        <end position="1404"/>
    </location>
</feature>
<feature type="region of interest" description="Disordered" evidence="4">
    <location>
        <begin position="1289"/>
        <end position="1553"/>
    </location>
</feature>
<accession>A0A9P9WSX8</accession>
<feature type="compositionally biased region" description="Basic and acidic residues" evidence="4">
    <location>
        <begin position="1542"/>
        <end position="1553"/>
    </location>
</feature>
<feature type="domain" description="Fork-head" evidence="6">
    <location>
        <begin position="864"/>
        <end position="938"/>
    </location>
</feature>
<feature type="region of interest" description="Disordered" evidence="4">
    <location>
        <begin position="776"/>
        <end position="861"/>
    </location>
</feature>
<evidence type="ECO:0000259" key="6">
    <source>
        <dbReference type="PROSITE" id="PS50039"/>
    </source>
</evidence>
<feature type="compositionally biased region" description="Pro residues" evidence="4">
    <location>
        <begin position="1188"/>
        <end position="1200"/>
    </location>
</feature>
<comment type="subcellular location">
    <subcellularLocation>
        <location evidence="3">Nucleus</location>
    </subcellularLocation>
</comment>
<feature type="region of interest" description="Disordered" evidence="4">
    <location>
        <begin position="1182"/>
        <end position="1217"/>
    </location>
</feature>
<feature type="compositionally biased region" description="Pro residues" evidence="4">
    <location>
        <begin position="1505"/>
        <end position="1519"/>
    </location>
</feature>
<dbReference type="Pfam" id="PF00250">
    <property type="entry name" value="Forkhead"/>
    <property type="match status" value="1"/>
</dbReference>
<evidence type="ECO:0008006" key="9">
    <source>
        <dbReference type="Google" id="ProtNLM"/>
    </source>
</evidence>
<feature type="compositionally biased region" description="Low complexity" evidence="4">
    <location>
        <begin position="167"/>
        <end position="222"/>
    </location>
</feature>
<dbReference type="InterPro" id="IPR000253">
    <property type="entry name" value="FHA_dom"/>
</dbReference>
<dbReference type="Proteomes" id="UP000829685">
    <property type="component" value="Unassembled WGS sequence"/>
</dbReference>
<feature type="compositionally biased region" description="Basic and acidic residues" evidence="4">
    <location>
        <begin position="426"/>
        <end position="436"/>
    </location>
</feature>
<feature type="compositionally biased region" description="Low complexity" evidence="4">
    <location>
        <begin position="1088"/>
        <end position="1099"/>
    </location>
</feature>
<feature type="region of interest" description="Disordered" evidence="4">
    <location>
        <begin position="426"/>
        <end position="513"/>
    </location>
</feature>
<dbReference type="PANTHER" id="PTHR21712:SF29">
    <property type="entry name" value="PRE-RRNA-PROCESSING PROTEIN FHL1"/>
    <property type="match status" value="1"/>
</dbReference>
<feature type="compositionally biased region" description="Low complexity" evidence="4">
    <location>
        <begin position="1437"/>
        <end position="1466"/>
    </location>
</feature>
<dbReference type="GO" id="GO:0043565">
    <property type="term" value="F:sequence-specific DNA binding"/>
    <property type="evidence" value="ECO:0007669"/>
    <property type="project" value="InterPro"/>
</dbReference>
<name>A0A9P9WSX8_9PEZI</name>
<feature type="region of interest" description="Disordered" evidence="4">
    <location>
        <begin position="694"/>
        <end position="717"/>
    </location>
</feature>
<dbReference type="GO" id="GO:0003700">
    <property type="term" value="F:DNA-binding transcription factor activity"/>
    <property type="evidence" value="ECO:0007669"/>
    <property type="project" value="InterPro"/>
</dbReference>
<feature type="compositionally biased region" description="Polar residues" evidence="4">
    <location>
        <begin position="1348"/>
        <end position="1360"/>
    </location>
</feature>
<dbReference type="Gene3D" id="1.10.10.10">
    <property type="entry name" value="Winged helix-like DNA-binding domain superfamily/Winged helix DNA-binding domain"/>
    <property type="match status" value="1"/>
</dbReference>
<protein>
    <recommendedName>
        <fullName evidence="9">Fork-head domain-containing protein</fullName>
    </recommendedName>
</protein>
<dbReference type="GO" id="GO:0005634">
    <property type="term" value="C:nucleus"/>
    <property type="evidence" value="ECO:0007669"/>
    <property type="project" value="UniProtKB-SubCell"/>
</dbReference>
<comment type="caution">
    <text evidence="7">The sequence shown here is derived from an EMBL/GenBank/DDBJ whole genome shotgun (WGS) entry which is preliminary data.</text>
</comment>
<feature type="compositionally biased region" description="Basic and acidic residues" evidence="4">
    <location>
        <begin position="268"/>
        <end position="280"/>
    </location>
</feature>
<feature type="compositionally biased region" description="Polar residues" evidence="4">
    <location>
        <begin position="1302"/>
        <end position="1341"/>
    </location>
</feature>
<keyword evidence="8" id="KW-1185">Reference proteome</keyword>
<feature type="compositionally biased region" description="Low complexity" evidence="4">
    <location>
        <begin position="238"/>
        <end position="255"/>
    </location>
</feature>